<dbReference type="GO" id="GO:0009007">
    <property type="term" value="F:site-specific DNA-methyltransferase (adenine-specific) activity"/>
    <property type="evidence" value="ECO:0007669"/>
    <property type="project" value="UniProtKB-EC"/>
</dbReference>
<evidence type="ECO:0000259" key="7">
    <source>
        <dbReference type="Pfam" id="PF07669"/>
    </source>
</evidence>
<dbReference type="InterPro" id="IPR047939">
    <property type="entry name" value="BREX_1_PglX"/>
</dbReference>
<dbReference type="InterPro" id="IPR050953">
    <property type="entry name" value="N4_N6_ade-DNA_methylase"/>
</dbReference>
<evidence type="ECO:0000256" key="4">
    <source>
        <dbReference type="ARBA" id="ARBA00022691"/>
    </source>
</evidence>
<dbReference type="InterPro" id="IPR011639">
    <property type="entry name" value="MethylTrfase_TaqI-like_dom"/>
</dbReference>
<feature type="domain" description="Type II methyltransferase M.TaqI-like" evidence="7">
    <location>
        <begin position="342"/>
        <end position="575"/>
    </location>
</feature>
<dbReference type="PANTHER" id="PTHR33841">
    <property type="entry name" value="DNA METHYLTRANSFERASE YEEA-RELATED"/>
    <property type="match status" value="1"/>
</dbReference>
<evidence type="ECO:0000256" key="6">
    <source>
        <dbReference type="SAM" id="MobiDB-lite"/>
    </source>
</evidence>
<feature type="region of interest" description="Disordered" evidence="6">
    <location>
        <begin position="881"/>
        <end position="921"/>
    </location>
</feature>
<dbReference type="Pfam" id="PF07669">
    <property type="entry name" value="Eco57I"/>
    <property type="match status" value="1"/>
</dbReference>
<sequence length="984" mass="113575">MDTSGLKRFATEARNILIAGVMHRLEGLGFDLSTGKPSEKPQKMEGGAVFMGEVTSTTFYNQWMSLNHAIIKHSVRDVEEEAAYTWFNRLIAIRIMSKRGLIAPVLTYESKDIPIPLIVSEARQGRIPEMPESIRQHLMQLLEDDNRTNEQFALLIVAFCHSNPIINRCFGTINDYTELLLPQDILRDGGYVDLLNHTDFITDEDYKSAELIGWLYQFYISERKDEVFAKKGKYDPDEIAPATQIFTPNWIVKYMVENTVGRMYLDNNPSEKDLKDQWKYLVDIEPRKPEDIYHFEDLEDLRLGDLACGSGHILNEFFNILFLLYTRNGYSRRQAIENIFRKNLIGIDLDTRAKQLATFSLLMKACDLDKDFLDARIMPRIYDMPQPFCEAFGKDMPEDEDDELSFIKKQMKFFIAEGDSATLDSVAHAIVLMDNADTLGSIMKFDISEHTRSVLLQSLQKYEQQDKIPEDISTIIPYVQIILALTEQYSALAMNPPYMGSGKFDSVLSKYVKDNYPDSKADLFAVFMDVSTNLLAKNGKYGMINMQSWMFLSSFEKLRTHLLETEQIDNLLHLGPHTFDELSGEIVQNVAFVLTKQIPYSVSTYYRLIKGKDCTQKQQLFITGANLYKKIDQKKFKEIPGCPIGYWASEPLLKVFKNPTLNSYGVTRKGMYTGFNRLYVRNWREVSLNKIGLHLKRSSYKIQNKKWLPFANGGDFRKWYGNIEDTVLWENDGYELRTTRNVNGKVRAGCFNDEFILREGMFWSSITAKQLSMKYLPEGNLFSSASNAWFPFDKVNTRYILGCINSKVAYILMDIMNPTLNINAGDITKIPIILKENKNLESLVETCILISHQDWDAHETSWDFKENEFFRLFHELKGKSTVNESRESESNSYNKTNNNPTEDGISPSLKQTVSDPQKTTTPTLQQCLDRYKSEWTEKFMQLHDNEEELNRQFINIYGLQDELKPDVPLNEITILQQGEISIKD</sequence>
<dbReference type="SUPFAM" id="SSF53335">
    <property type="entry name" value="S-adenosyl-L-methionine-dependent methyltransferases"/>
    <property type="match status" value="1"/>
</dbReference>
<name>A0ABT1BUX8_9BACT</name>
<feature type="compositionally biased region" description="Polar residues" evidence="6">
    <location>
        <begin position="908"/>
        <end position="921"/>
    </location>
</feature>
<protein>
    <recommendedName>
        <fullName evidence="1">site-specific DNA-methyltransferase (adenine-specific)</fullName>
        <ecNumber evidence="1">2.1.1.72</ecNumber>
    </recommendedName>
</protein>
<dbReference type="GO" id="GO:0032259">
    <property type="term" value="P:methylation"/>
    <property type="evidence" value="ECO:0007669"/>
    <property type="project" value="UniProtKB-KW"/>
</dbReference>
<keyword evidence="9" id="KW-1185">Reference proteome</keyword>
<evidence type="ECO:0000313" key="9">
    <source>
        <dbReference type="Proteomes" id="UP001204015"/>
    </source>
</evidence>
<dbReference type="RefSeq" id="WP_252760248.1">
    <property type="nucleotide sequence ID" value="NZ_JAMXLY010000008.1"/>
</dbReference>
<evidence type="ECO:0000256" key="5">
    <source>
        <dbReference type="ARBA" id="ARBA00047942"/>
    </source>
</evidence>
<dbReference type="InterPro" id="IPR029063">
    <property type="entry name" value="SAM-dependent_MTases_sf"/>
</dbReference>
<evidence type="ECO:0000313" key="8">
    <source>
        <dbReference type="EMBL" id="MCO6024884.1"/>
    </source>
</evidence>
<dbReference type="EC" id="2.1.1.72" evidence="1"/>
<keyword evidence="2 8" id="KW-0489">Methyltransferase</keyword>
<gene>
    <name evidence="8" type="primary">pglX</name>
    <name evidence="8" type="ORF">NG821_03325</name>
</gene>
<comment type="catalytic activity">
    <reaction evidence="5">
        <text>a 2'-deoxyadenosine in DNA + S-adenosyl-L-methionine = an N(6)-methyl-2'-deoxyadenosine in DNA + S-adenosyl-L-homocysteine + H(+)</text>
        <dbReference type="Rhea" id="RHEA:15197"/>
        <dbReference type="Rhea" id="RHEA-COMP:12418"/>
        <dbReference type="Rhea" id="RHEA-COMP:12419"/>
        <dbReference type="ChEBI" id="CHEBI:15378"/>
        <dbReference type="ChEBI" id="CHEBI:57856"/>
        <dbReference type="ChEBI" id="CHEBI:59789"/>
        <dbReference type="ChEBI" id="CHEBI:90615"/>
        <dbReference type="ChEBI" id="CHEBI:90616"/>
        <dbReference type="EC" id="2.1.1.72"/>
    </reaction>
</comment>
<organism evidence="8 9">
    <name type="scientific">Segatella cerevisiae</name>
    <dbReference type="NCBI Taxonomy" id="2053716"/>
    <lineage>
        <taxon>Bacteria</taxon>
        <taxon>Pseudomonadati</taxon>
        <taxon>Bacteroidota</taxon>
        <taxon>Bacteroidia</taxon>
        <taxon>Bacteroidales</taxon>
        <taxon>Prevotellaceae</taxon>
        <taxon>Segatella</taxon>
    </lineage>
</organism>
<keyword evidence="4" id="KW-0949">S-adenosyl-L-methionine</keyword>
<dbReference type="PRINTS" id="PR00507">
    <property type="entry name" value="N12N6MTFRASE"/>
</dbReference>
<comment type="caution">
    <text evidence="8">The sequence shown here is derived from an EMBL/GenBank/DDBJ whole genome shotgun (WGS) entry which is preliminary data.</text>
</comment>
<evidence type="ECO:0000256" key="3">
    <source>
        <dbReference type="ARBA" id="ARBA00022679"/>
    </source>
</evidence>
<dbReference type="EMBL" id="JAMXLY010000008">
    <property type="protein sequence ID" value="MCO6024884.1"/>
    <property type="molecule type" value="Genomic_DNA"/>
</dbReference>
<proteinExistence type="predicted"/>
<reference evidence="8 9" key="1">
    <citation type="submission" date="2022-06" db="EMBL/GenBank/DDBJ databases">
        <title>A taxonomic note on the genus Prevotella: Description of four novel genera and emended description of the genera Hallella and Xylanibacter.</title>
        <authorList>
            <person name="Hitch T.C.A."/>
        </authorList>
    </citation>
    <scope>NUCLEOTIDE SEQUENCE [LARGE SCALE GENOMIC DNA]</scope>
    <source>
        <strain evidence="8 9">DSM 100619</strain>
    </source>
</reference>
<evidence type="ECO:0000256" key="1">
    <source>
        <dbReference type="ARBA" id="ARBA00011900"/>
    </source>
</evidence>
<evidence type="ECO:0000256" key="2">
    <source>
        <dbReference type="ARBA" id="ARBA00022603"/>
    </source>
</evidence>
<dbReference type="Proteomes" id="UP001204015">
    <property type="component" value="Unassembled WGS sequence"/>
</dbReference>
<dbReference type="PANTHER" id="PTHR33841:SF1">
    <property type="entry name" value="DNA METHYLTRANSFERASE A"/>
    <property type="match status" value="1"/>
</dbReference>
<accession>A0ABT1BUX8</accession>
<keyword evidence="3 8" id="KW-0808">Transferase</keyword>
<dbReference type="NCBIfam" id="NF033452">
    <property type="entry name" value="BREX_1_MTaseX"/>
    <property type="match status" value="1"/>
</dbReference>
<dbReference type="Gene3D" id="3.40.50.150">
    <property type="entry name" value="Vaccinia Virus protein VP39"/>
    <property type="match status" value="1"/>
</dbReference>